<dbReference type="SUPFAM" id="SSF74650">
    <property type="entry name" value="Galactose mutarotase-like"/>
    <property type="match status" value="1"/>
</dbReference>
<dbReference type="OrthoDB" id="176168at2"/>
<protein>
    <submittedName>
        <fullName evidence="13">DUF5110 domain-containing protein</fullName>
    </submittedName>
</protein>
<dbReference type="PANTHER" id="PTHR22762">
    <property type="entry name" value="ALPHA-GLUCOSIDASE"/>
    <property type="match status" value="1"/>
</dbReference>
<dbReference type="CDD" id="cd00063">
    <property type="entry name" value="FN3"/>
    <property type="match status" value="1"/>
</dbReference>
<feature type="domain" description="Dockerin" evidence="12">
    <location>
        <begin position="1126"/>
        <end position="1196"/>
    </location>
</feature>
<dbReference type="Pfam" id="PF13802">
    <property type="entry name" value="Gal_mutarotas_2"/>
    <property type="match status" value="1"/>
</dbReference>
<dbReference type="InterPro" id="IPR018247">
    <property type="entry name" value="EF_Hand_1_Ca_BS"/>
</dbReference>
<feature type="region of interest" description="Disordered" evidence="7">
    <location>
        <begin position="1856"/>
        <end position="1924"/>
    </location>
</feature>
<evidence type="ECO:0000313" key="13">
    <source>
        <dbReference type="EMBL" id="THB61714.1"/>
    </source>
</evidence>
<dbReference type="InterPro" id="IPR036439">
    <property type="entry name" value="Dockerin_dom_sf"/>
</dbReference>
<feature type="compositionally biased region" description="Basic and acidic residues" evidence="7">
    <location>
        <begin position="1882"/>
        <end position="1891"/>
    </location>
</feature>
<dbReference type="EMBL" id="SDGV01000008">
    <property type="protein sequence ID" value="THB61714.1"/>
    <property type="molecule type" value="Genomic_DNA"/>
</dbReference>
<proteinExistence type="inferred from homology"/>
<evidence type="ECO:0000259" key="12">
    <source>
        <dbReference type="PROSITE" id="PS51766"/>
    </source>
</evidence>
<dbReference type="GO" id="GO:0000272">
    <property type="term" value="P:polysaccharide catabolic process"/>
    <property type="evidence" value="ECO:0007669"/>
    <property type="project" value="InterPro"/>
</dbReference>
<dbReference type="SUPFAM" id="SSF49384">
    <property type="entry name" value="Carbohydrate-binding domain"/>
    <property type="match status" value="1"/>
</dbReference>
<evidence type="ECO:0000256" key="2">
    <source>
        <dbReference type="ARBA" id="ARBA00022512"/>
    </source>
</evidence>
<dbReference type="Gene3D" id="1.10.1330.10">
    <property type="entry name" value="Dockerin domain"/>
    <property type="match status" value="1"/>
</dbReference>
<dbReference type="Pfam" id="PF07554">
    <property type="entry name" value="FIVAR"/>
    <property type="match status" value="7"/>
</dbReference>
<dbReference type="InterPro" id="IPR036116">
    <property type="entry name" value="FN3_sf"/>
</dbReference>
<dbReference type="SUPFAM" id="SSF49265">
    <property type="entry name" value="Fibronectin type III"/>
    <property type="match status" value="1"/>
</dbReference>
<organism evidence="13 14">
    <name type="scientific">Vagococcus silagei</name>
    <dbReference type="NCBI Taxonomy" id="2508885"/>
    <lineage>
        <taxon>Bacteria</taxon>
        <taxon>Bacillati</taxon>
        <taxon>Bacillota</taxon>
        <taxon>Bacilli</taxon>
        <taxon>Lactobacillales</taxon>
        <taxon>Enterococcaceae</taxon>
        <taxon>Vagococcus</taxon>
    </lineage>
</organism>
<evidence type="ECO:0000313" key="14">
    <source>
        <dbReference type="Proteomes" id="UP000310506"/>
    </source>
</evidence>
<dbReference type="InterPro" id="IPR008965">
    <property type="entry name" value="CBM2/CBM3_carb-bd_dom_sf"/>
</dbReference>
<dbReference type="Pfam" id="PF00754">
    <property type="entry name" value="F5_F8_type_C"/>
    <property type="match status" value="1"/>
</dbReference>
<evidence type="ECO:0000259" key="10">
    <source>
        <dbReference type="PROSITE" id="PS50847"/>
    </source>
</evidence>
<keyword evidence="8" id="KW-0812">Transmembrane</keyword>
<dbReference type="GO" id="GO:0030246">
    <property type="term" value="F:carbohydrate binding"/>
    <property type="evidence" value="ECO:0007669"/>
    <property type="project" value="InterPro"/>
</dbReference>
<keyword evidence="14" id="KW-1185">Reference proteome</keyword>
<dbReference type="Gene3D" id="1.20.1270.70">
    <property type="entry name" value="Designed single chain three-helix bundle"/>
    <property type="match status" value="1"/>
</dbReference>
<dbReference type="Gene3D" id="3.20.20.80">
    <property type="entry name" value="Glycosidases"/>
    <property type="match status" value="1"/>
</dbReference>
<feature type="coiled-coil region" evidence="6">
    <location>
        <begin position="1760"/>
        <end position="1815"/>
    </location>
</feature>
<dbReference type="InterPro" id="IPR017853">
    <property type="entry name" value="GH"/>
</dbReference>
<dbReference type="Pfam" id="PF00404">
    <property type="entry name" value="Dockerin_1"/>
    <property type="match status" value="1"/>
</dbReference>
<dbReference type="PROSITE" id="PS50022">
    <property type="entry name" value="FA58C_3"/>
    <property type="match status" value="1"/>
</dbReference>
<dbReference type="PROSITE" id="PS50847">
    <property type="entry name" value="GRAM_POS_ANCHORING"/>
    <property type="match status" value="1"/>
</dbReference>
<dbReference type="InterPro" id="IPR019931">
    <property type="entry name" value="LPXTG_anchor"/>
</dbReference>
<dbReference type="Gene3D" id="1.20.1270.90">
    <property type="entry name" value="AF1782-like"/>
    <property type="match status" value="6"/>
</dbReference>
<dbReference type="RefSeq" id="WP_136136292.1">
    <property type="nucleotide sequence ID" value="NZ_SDGV01000008.1"/>
</dbReference>
<dbReference type="Pfam" id="PF01055">
    <property type="entry name" value="Glyco_hydro_31_2nd"/>
    <property type="match status" value="1"/>
</dbReference>
<reference evidence="13 14" key="1">
    <citation type="submission" date="2019-01" db="EMBL/GenBank/DDBJ databases">
        <title>Vagococcus silagei sp. nov. isolated from brewer's grain.</title>
        <authorList>
            <person name="Guu J.-R."/>
        </authorList>
    </citation>
    <scope>NUCLEOTIDE SEQUENCE [LARGE SCALE GENOMIC DNA]</scope>
    <source>
        <strain evidence="13 14">2B-2</strain>
    </source>
</reference>
<keyword evidence="2" id="KW-0134">Cell wall</keyword>
<evidence type="ECO:0000256" key="5">
    <source>
        <dbReference type="ARBA" id="ARBA00023088"/>
    </source>
</evidence>
<keyword evidence="8" id="KW-0472">Membrane</keyword>
<dbReference type="InterPro" id="IPR000421">
    <property type="entry name" value="FA58C"/>
</dbReference>
<dbReference type="SUPFAM" id="SSF51011">
    <property type="entry name" value="Glycosyl hydrolase domain"/>
    <property type="match status" value="1"/>
</dbReference>
<keyword evidence="6" id="KW-0175">Coiled coil</keyword>
<dbReference type="InterPro" id="IPR008979">
    <property type="entry name" value="Galactose-bd-like_sf"/>
</dbReference>
<dbReference type="PROSITE" id="PS00018">
    <property type="entry name" value="EF_HAND_1"/>
    <property type="match status" value="1"/>
</dbReference>
<dbReference type="InterPro" id="IPR016134">
    <property type="entry name" value="Dockerin_dom"/>
</dbReference>
<feature type="domain" description="Gram-positive cocci surface proteins LPxTG" evidence="10">
    <location>
        <begin position="1924"/>
        <end position="1956"/>
    </location>
</feature>
<evidence type="ECO:0000256" key="7">
    <source>
        <dbReference type="SAM" id="MobiDB-lite"/>
    </source>
</evidence>
<dbReference type="Gene3D" id="2.60.120.260">
    <property type="entry name" value="Galactose-binding domain-like"/>
    <property type="match status" value="1"/>
</dbReference>
<dbReference type="SUPFAM" id="SSF49785">
    <property type="entry name" value="Galactose-binding domain-like"/>
    <property type="match status" value="1"/>
</dbReference>
<feature type="transmembrane region" description="Helical" evidence="8">
    <location>
        <begin position="1931"/>
        <end position="1952"/>
    </location>
</feature>
<dbReference type="Pfam" id="PF17137">
    <property type="entry name" value="DUF5110"/>
    <property type="match status" value="1"/>
</dbReference>
<accession>A0A4S3B3K4</accession>
<feature type="compositionally biased region" description="Gly residues" evidence="7">
    <location>
        <begin position="1900"/>
        <end position="1915"/>
    </location>
</feature>
<dbReference type="PROSITE" id="PS50853">
    <property type="entry name" value="FN3"/>
    <property type="match status" value="1"/>
</dbReference>
<dbReference type="NCBIfam" id="TIGR01167">
    <property type="entry name" value="LPXTG_anchor"/>
    <property type="match status" value="1"/>
</dbReference>
<dbReference type="InterPro" id="IPR033403">
    <property type="entry name" value="DUF5110"/>
</dbReference>
<dbReference type="InterPro" id="IPR003961">
    <property type="entry name" value="FN3_dom"/>
</dbReference>
<dbReference type="SUPFAM" id="SSF51445">
    <property type="entry name" value="(Trans)glycosidases"/>
    <property type="match status" value="1"/>
</dbReference>
<dbReference type="Pfam" id="PF21365">
    <property type="entry name" value="Glyco_hydro_31_3rd"/>
    <property type="match status" value="1"/>
</dbReference>
<dbReference type="InterPro" id="IPR013780">
    <property type="entry name" value="Glyco_hydro_b"/>
</dbReference>
<evidence type="ECO:0000256" key="3">
    <source>
        <dbReference type="ARBA" id="ARBA00022525"/>
    </source>
</evidence>
<dbReference type="InterPro" id="IPR048395">
    <property type="entry name" value="Glyco_hydro_31_C"/>
</dbReference>
<dbReference type="InterPro" id="IPR002105">
    <property type="entry name" value="Dockerin_1_rpt"/>
</dbReference>
<dbReference type="Gene3D" id="2.60.40.1180">
    <property type="entry name" value="Golgi alpha-mannosidase II"/>
    <property type="match status" value="2"/>
</dbReference>
<feature type="domain" description="Fibronectin type-III" evidence="11">
    <location>
        <begin position="895"/>
        <end position="978"/>
    </location>
</feature>
<dbReference type="InterPro" id="IPR025887">
    <property type="entry name" value="Glyco_hydro_31_N_dom"/>
</dbReference>
<dbReference type="InterPro" id="IPR000322">
    <property type="entry name" value="Glyco_hydro_31_TIM"/>
</dbReference>
<feature type="coiled-coil region" evidence="6">
    <location>
        <begin position="1624"/>
        <end position="1724"/>
    </location>
</feature>
<evidence type="ECO:0000256" key="1">
    <source>
        <dbReference type="ARBA" id="ARBA00007806"/>
    </source>
</evidence>
<keyword evidence="4" id="KW-0732">Signal</keyword>
<dbReference type="Gene3D" id="2.60.40.10">
    <property type="entry name" value="Immunoglobulins"/>
    <property type="match status" value="1"/>
</dbReference>
<dbReference type="InterPro" id="IPR011013">
    <property type="entry name" value="Gal_mutarotase_sf_dom"/>
</dbReference>
<evidence type="ECO:0000256" key="4">
    <source>
        <dbReference type="ARBA" id="ARBA00022729"/>
    </source>
</evidence>
<dbReference type="InterPro" id="IPR013783">
    <property type="entry name" value="Ig-like_fold"/>
</dbReference>
<sequence length="1956" mass="216922">MDSNKKVSVNFSRKGILKFLLISSSVLGVGLASVGVGQDVEARTNKTEVQQRNVSVKKEIKQVNKADGFFEIVYADNTKGRISILNDHMIRYQIDPAGKFSEYPTPSKKDHTAKITAKKMSEFDQSFFKKASLDKDKDQFSIQAGSIIILLSKENGTLSVTDSSGKVILAETQPIEVTDKKTKQFLTQSSNEFFFGGGTQNGRFTHKGEELKIVNSNNWVDGGVASPAPFYWSTNGYGMVRNTWKPGTYDFGTKDGSIVTASHDENIFDAFYFFNHDAKSLLNDYYELTGSPVLMPEYGFYEAHLNAYNRDYWVEVPEGTGGAVQFEDGKSYKEYQPGDLGGRTGILESLNGEKDNYQFSARAVIDRYKKNDMPLGWFLPNDGYGAGYGQTDSLDGDIQNLKEFTNYANSNGVEVGLWTQSNLHPEDPKNPKKGERDIEKEVKDAGVKALKTDVAWVGSGYSFGLNGVEDAANVFVDQTQGQVRPNIVSLDGWAGTQRHAGIWSGDQTGGEWEYIRFHIPTYIGTGLSGQPNVGSDMDGIFGGNNKDVNIRDYQWKTFTPVQLNMDGWGSNPKTPFAFDDETTKINRAYLKLKSMMMPYNYSLGYESVTGLPMVRAMFLEFPNDSTSYTKDTQYQFMWGKNLLVAPIYDGSNDGENAVRSGILLPDKDQVWIDLFTGEKEQGGRMLNNVKTPLWKLPVYVKDGAIIPMVNPNNNPNEIKRDERIFNIYPSGHSSFELYEDDGISTAYLNGQHATTKISSQAPKSNQKGDALISIQPTKGSYNGFVASKKTQFNVMASTEPSEITTKINDKEIKLKKAKTLEEFEQSSNTYFFNEEYLVNPYLKELGDDSIKQSFVQIKVDAVDTTTAKIDLTLKDFENKGKTNGSNQKIDKDLTIPANAKIDEKATTPTSLTVTWDKVDKAVSYDVERDGVVISNITDTKEIFDGFDFVSKHEFRVRAVSAKGVSEWSDKLTGKTSDDPYKNAVEKVKVAANLPEQPGEELANLTDKDLTSMWHTNWNTGIADPKNGKPLVLSFDLGAIYPLEKISYLPRVAASNGTLTKVKYRVSQDGLKWSDFSEPITWKRNEEFKDIKLEKEKVRFVEIEVLESVGNFGSGREMLFFKEDGAKGYLPGDITNDGVIDENDATSYRNYTGLEKVDSDFEGYVEQGDLNKNGVIDAYDINTVLRQLDGGIKKPSLEAAEGTLSLALATKEDKAYYAPGEELTLKLVGKDLANVNALSARMNFDSNLFELTGQPKVTNATEHMENYSKYRKHSNNVENLYLVLSNKGDKALLNGSNDLLTFNLKIKENIAKSELEKIKLTLDQGLLVSQALGQTEFEKSELVLEPKDNNEVSKDKLVALVKKAQNLKPSEGMSWTPESKIKFEEALKAAEKVLANEKATQKEINQVLSGLEQAITDLKEVETEEKVDTTKLEEAISAAKVLKPSDGKRWTEESETSFKTALLNAEKALQHSETTQEEVDQLLAKLVEAADKLVEVSLEVDKQVLKEVIDAAKALQPSENTTWTKESETNLRVALVEAEKIYGKKDATQKEVDQIIEKLEDAASKLEETTEEVTKTNLDQLVNEVNTLKPAEGHVWLPETEKSLKDSLTNATEVLQNANASQYEVDLMIEKLQKAIDELVEVKIEIKREVLNNLIKEAEKVKPEVGFEFTAESKKALEQELKNAREVYQTTDASQAEVDEAGKRLEQAIKDLKQNKKQIDKTNLKEAIANAKAVKPKEGQQFTKESEAHLKEVIGQAEVVLKDEQATLEAVTKMVESVNEAIKHLESEVMPTKVDKAKLEKAIKEADSILEKQSAEYTKDSLGKLKNAVSAAKIIVVKAEVSQVELDRAEKAIQSAVKGLEKESTTTTTEEPTTTETNSSNDHSGETDDKGNSENTNHSSGNGGGQNIKPNSGGGATTPAGKSLLPKTGEQASVWLGALGSISLLGAGLLSWFRKKN</sequence>
<dbReference type="Pfam" id="PF00746">
    <property type="entry name" value="Gram_pos_anchor"/>
    <property type="match status" value="1"/>
</dbReference>
<name>A0A4S3B3K4_9ENTE</name>
<dbReference type="Proteomes" id="UP000310506">
    <property type="component" value="Unassembled WGS sequence"/>
</dbReference>
<dbReference type="CDD" id="cd14752">
    <property type="entry name" value="GH31_N"/>
    <property type="match status" value="1"/>
</dbReference>
<feature type="coiled-coil region" evidence="6">
    <location>
        <begin position="1464"/>
        <end position="1498"/>
    </location>
</feature>
<comment type="similarity">
    <text evidence="1">Belongs to the glycosyl hydrolase 31 family.</text>
</comment>
<feature type="compositionally biased region" description="Low complexity" evidence="7">
    <location>
        <begin position="1864"/>
        <end position="1876"/>
    </location>
</feature>
<evidence type="ECO:0000256" key="8">
    <source>
        <dbReference type="SAM" id="Phobius"/>
    </source>
</evidence>
<dbReference type="PANTHER" id="PTHR22762:SF166">
    <property type="entry name" value="ALPHA-GLUCOSIDASE"/>
    <property type="match status" value="1"/>
</dbReference>
<dbReference type="PROSITE" id="PS51766">
    <property type="entry name" value="DOCKERIN"/>
    <property type="match status" value="1"/>
</dbReference>
<evidence type="ECO:0000259" key="11">
    <source>
        <dbReference type="PROSITE" id="PS50853"/>
    </source>
</evidence>
<dbReference type="Gene3D" id="2.60.40.1760">
    <property type="entry name" value="glycosyl hydrolase (family 31)"/>
    <property type="match status" value="1"/>
</dbReference>
<dbReference type="CDD" id="cd14254">
    <property type="entry name" value="Dockerin_II"/>
    <property type="match status" value="1"/>
</dbReference>
<comment type="caution">
    <text evidence="13">The sequence shown here is derived from an EMBL/GenBank/DDBJ whole genome shotgun (WGS) entry which is preliminary data.</text>
</comment>
<gene>
    <name evidence="13" type="ORF">ESZ54_03450</name>
</gene>
<dbReference type="CDD" id="cd06596">
    <property type="entry name" value="GH31_CPE1046"/>
    <property type="match status" value="1"/>
</dbReference>
<feature type="coiled-coil region" evidence="6">
    <location>
        <begin position="1544"/>
        <end position="1578"/>
    </location>
</feature>
<keyword evidence="3" id="KW-0964">Secreted</keyword>
<evidence type="ECO:0000259" key="9">
    <source>
        <dbReference type="PROSITE" id="PS50022"/>
    </source>
</evidence>
<dbReference type="SUPFAM" id="SSF63446">
    <property type="entry name" value="Type I dockerin domain"/>
    <property type="match status" value="1"/>
</dbReference>
<keyword evidence="8" id="KW-1133">Transmembrane helix</keyword>
<dbReference type="PROSITE" id="PS00448">
    <property type="entry name" value="CLOS_CELLULOSOME_RPT"/>
    <property type="match status" value="1"/>
</dbReference>
<evidence type="ECO:0000256" key="6">
    <source>
        <dbReference type="SAM" id="Coils"/>
    </source>
</evidence>
<feature type="domain" description="F5/8 type C" evidence="9">
    <location>
        <begin position="968"/>
        <end position="1075"/>
    </location>
</feature>
<keyword evidence="5" id="KW-0572">Peptidoglycan-anchor</keyword>
<dbReference type="GO" id="GO:0004553">
    <property type="term" value="F:hydrolase activity, hydrolyzing O-glycosyl compounds"/>
    <property type="evidence" value="ECO:0007669"/>
    <property type="project" value="InterPro"/>
</dbReference>